<dbReference type="Proteomes" id="UP000800235">
    <property type="component" value="Unassembled WGS sequence"/>
</dbReference>
<organism evidence="1 2">
    <name type="scientific">Tothia fuscella</name>
    <dbReference type="NCBI Taxonomy" id="1048955"/>
    <lineage>
        <taxon>Eukaryota</taxon>
        <taxon>Fungi</taxon>
        <taxon>Dikarya</taxon>
        <taxon>Ascomycota</taxon>
        <taxon>Pezizomycotina</taxon>
        <taxon>Dothideomycetes</taxon>
        <taxon>Pleosporomycetidae</taxon>
        <taxon>Venturiales</taxon>
        <taxon>Cylindrosympodiaceae</taxon>
        <taxon>Tothia</taxon>
    </lineage>
</organism>
<sequence length="196" mass="21540">MSLSFPSLPVTSAKQATSQKSFLHKHTILSMPRMSFLPTRLLLLPLSILSLVALTTAMPIIPPPSPPAAREAFPPSPPGLPEVKFLYCDTMAPWGPLPFAEKEGVQHLKSLSGNWTLPPGPWGQPPQFRASCSWHTAIYIGNLGAETATDTWVNVGRLVEEYMIPGCKSSLLDQNEYGVKAVMKAGWFIRLRQDEC</sequence>
<dbReference type="AlphaFoldDB" id="A0A9P4NLT1"/>
<dbReference type="EMBL" id="MU007062">
    <property type="protein sequence ID" value="KAF2427166.1"/>
    <property type="molecule type" value="Genomic_DNA"/>
</dbReference>
<comment type="caution">
    <text evidence="1">The sequence shown here is derived from an EMBL/GenBank/DDBJ whole genome shotgun (WGS) entry which is preliminary data.</text>
</comment>
<name>A0A9P4NLT1_9PEZI</name>
<protein>
    <submittedName>
        <fullName evidence="1">Uncharacterized protein</fullName>
    </submittedName>
</protein>
<proteinExistence type="predicted"/>
<keyword evidence="2" id="KW-1185">Reference proteome</keyword>
<evidence type="ECO:0000313" key="1">
    <source>
        <dbReference type="EMBL" id="KAF2427166.1"/>
    </source>
</evidence>
<evidence type="ECO:0000313" key="2">
    <source>
        <dbReference type="Proteomes" id="UP000800235"/>
    </source>
</evidence>
<accession>A0A9P4NLT1</accession>
<reference evidence="1" key="1">
    <citation type="journal article" date="2020" name="Stud. Mycol.">
        <title>101 Dothideomycetes genomes: a test case for predicting lifestyles and emergence of pathogens.</title>
        <authorList>
            <person name="Haridas S."/>
            <person name="Albert R."/>
            <person name="Binder M."/>
            <person name="Bloem J."/>
            <person name="Labutti K."/>
            <person name="Salamov A."/>
            <person name="Andreopoulos B."/>
            <person name="Baker S."/>
            <person name="Barry K."/>
            <person name="Bills G."/>
            <person name="Bluhm B."/>
            <person name="Cannon C."/>
            <person name="Castanera R."/>
            <person name="Culley D."/>
            <person name="Daum C."/>
            <person name="Ezra D."/>
            <person name="Gonzalez J."/>
            <person name="Henrissat B."/>
            <person name="Kuo A."/>
            <person name="Liang C."/>
            <person name="Lipzen A."/>
            <person name="Lutzoni F."/>
            <person name="Magnuson J."/>
            <person name="Mondo S."/>
            <person name="Nolan M."/>
            <person name="Ohm R."/>
            <person name="Pangilinan J."/>
            <person name="Park H.-J."/>
            <person name="Ramirez L."/>
            <person name="Alfaro M."/>
            <person name="Sun H."/>
            <person name="Tritt A."/>
            <person name="Yoshinaga Y."/>
            <person name="Zwiers L.-H."/>
            <person name="Turgeon B."/>
            <person name="Goodwin S."/>
            <person name="Spatafora J."/>
            <person name="Crous P."/>
            <person name="Grigoriev I."/>
        </authorList>
    </citation>
    <scope>NUCLEOTIDE SEQUENCE</scope>
    <source>
        <strain evidence="1">CBS 130266</strain>
    </source>
</reference>
<gene>
    <name evidence="1" type="ORF">EJ08DRAFT_365904</name>
</gene>